<protein>
    <recommendedName>
        <fullName evidence="3">IS110 family transposase</fullName>
    </recommendedName>
</protein>
<dbReference type="Proteomes" id="UP001363010">
    <property type="component" value="Unassembled WGS sequence"/>
</dbReference>
<name>A0ABU8WBC7_9BURK</name>
<gene>
    <name evidence="1" type="ORF">WKW80_36140</name>
</gene>
<organism evidence="1 2">
    <name type="scientific">Variovorax humicola</name>
    <dbReference type="NCBI Taxonomy" id="1769758"/>
    <lineage>
        <taxon>Bacteria</taxon>
        <taxon>Pseudomonadati</taxon>
        <taxon>Pseudomonadota</taxon>
        <taxon>Betaproteobacteria</taxon>
        <taxon>Burkholderiales</taxon>
        <taxon>Comamonadaceae</taxon>
        <taxon>Variovorax</taxon>
    </lineage>
</organism>
<proteinExistence type="predicted"/>
<reference evidence="1 2" key="1">
    <citation type="submission" date="2024-03" db="EMBL/GenBank/DDBJ databases">
        <title>Novel species of the genus Variovorax.</title>
        <authorList>
            <person name="Liu Q."/>
            <person name="Xin Y.-H."/>
        </authorList>
    </citation>
    <scope>NUCLEOTIDE SEQUENCE [LARGE SCALE GENOMIC DNA]</scope>
    <source>
        <strain evidence="1 2">KACC 18501</strain>
    </source>
</reference>
<evidence type="ECO:0008006" key="3">
    <source>
        <dbReference type="Google" id="ProtNLM"/>
    </source>
</evidence>
<accession>A0ABU8WBC7</accession>
<sequence length="55" mass="5967">MDESINFFVGLDARKDSISVAVCEAGREPSRFLGTLGPDVQGVIKTLRKTARRGT</sequence>
<evidence type="ECO:0000313" key="2">
    <source>
        <dbReference type="Proteomes" id="UP001363010"/>
    </source>
</evidence>
<comment type="caution">
    <text evidence="1">The sequence shown here is derived from an EMBL/GenBank/DDBJ whole genome shotgun (WGS) entry which is preliminary data.</text>
</comment>
<keyword evidence="2" id="KW-1185">Reference proteome</keyword>
<dbReference type="EMBL" id="JBBKZV010000065">
    <property type="protein sequence ID" value="MEJ8827354.1"/>
    <property type="molecule type" value="Genomic_DNA"/>
</dbReference>
<evidence type="ECO:0000313" key="1">
    <source>
        <dbReference type="EMBL" id="MEJ8827354.1"/>
    </source>
</evidence>